<dbReference type="Proteomes" id="UP000029725">
    <property type="component" value="Unassembled WGS sequence"/>
</dbReference>
<evidence type="ECO:0000259" key="8">
    <source>
        <dbReference type="Pfam" id="PF03828"/>
    </source>
</evidence>
<dbReference type="PANTHER" id="PTHR23092">
    <property type="entry name" value="POLY(A) RNA POLYMERASE"/>
    <property type="match status" value="1"/>
</dbReference>
<comment type="caution">
    <text evidence="10">The sequence shown here is derived from an EMBL/GenBank/DDBJ whole genome shotgun (WGS) entry which is preliminary data.</text>
</comment>
<feature type="domain" description="Poly(A) RNA polymerase mitochondrial-like central palm" evidence="9">
    <location>
        <begin position="98"/>
        <end position="227"/>
    </location>
</feature>
<name>A0A098VRM6_9MICR</name>
<evidence type="ECO:0000313" key="10">
    <source>
        <dbReference type="EMBL" id="KGG51677.1"/>
    </source>
</evidence>
<dbReference type="AlphaFoldDB" id="A0A098VRM6"/>
<gene>
    <name evidence="10" type="ORF">DI09_2p540</name>
</gene>
<dbReference type="SUPFAM" id="SSF81301">
    <property type="entry name" value="Nucleotidyltransferase"/>
    <property type="match status" value="1"/>
</dbReference>
<evidence type="ECO:0000256" key="3">
    <source>
        <dbReference type="ARBA" id="ARBA00012388"/>
    </source>
</evidence>
<dbReference type="Gene3D" id="3.30.460.10">
    <property type="entry name" value="Beta Polymerase, domain 2"/>
    <property type="match status" value="1"/>
</dbReference>
<comment type="similarity">
    <text evidence="2">Belongs to the DNA polymerase type-B-like family.</text>
</comment>
<dbReference type="GO" id="GO:0003729">
    <property type="term" value="F:mRNA binding"/>
    <property type="evidence" value="ECO:0007669"/>
    <property type="project" value="TreeGrafter"/>
</dbReference>
<dbReference type="GO" id="GO:0010605">
    <property type="term" value="P:negative regulation of macromolecule metabolic process"/>
    <property type="evidence" value="ECO:0007669"/>
    <property type="project" value="UniProtKB-ARBA"/>
</dbReference>
<evidence type="ECO:0000313" key="11">
    <source>
        <dbReference type="Proteomes" id="UP000029725"/>
    </source>
</evidence>
<dbReference type="GO" id="GO:0031499">
    <property type="term" value="C:TRAMP complex"/>
    <property type="evidence" value="ECO:0007669"/>
    <property type="project" value="TreeGrafter"/>
</dbReference>
<reference evidence="10 11" key="1">
    <citation type="submission" date="2014-04" db="EMBL/GenBank/DDBJ databases">
        <title>A new species of microsporidia sheds light on the evolution of extreme parasitism.</title>
        <authorList>
            <person name="Haag K.L."/>
            <person name="James T.Y."/>
            <person name="Larsson R."/>
            <person name="Schaer T.M."/>
            <person name="Refardt D."/>
            <person name="Pombert J.-F."/>
            <person name="Ebert D."/>
        </authorList>
    </citation>
    <scope>NUCLEOTIDE SEQUENCE [LARGE SCALE GENOMIC DNA]</scope>
    <source>
        <strain evidence="10 11">UGP3</strain>
        <tissue evidence="10">Spores</tissue>
    </source>
</reference>
<dbReference type="GO" id="GO:0031123">
    <property type="term" value="P:RNA 3'-end processing"/>
    <property type="evidence" value="ECO:0007669"/>
    <property type="project" value="TreeGrafter"/>
</dbReference>
<dbReference type="GO" id="GO:0046872">
    <property type="term" value="F:metal ion binding"/>
    <property type="evidence" value="ECO:0007669"/>
    <property type="project" value="UniProtKB-KW"/>
</dbReference>
<dbReference type="OrthoDB" id="273917at2759"/>
<evidence type="ECO:0000259" key="9">
    <source>
        <dbReference type="Pfam" id="PF22600"/>
    </source>
</evidence>
<dbReference type="GO" id="GO:0043634">
    <property type="term" value="P:polyadenylation-dependent ncRNA catabolic process"/>
    <property type="evidence" value="ECO:0007669"/>
    <property type="project" value="TreeGrafter"/>
</dbReference>
<dbReference type="Pfam" id="PF22600">
    <property type="entry name" value="MTPAP-like_central"/>
    <property type="match status" value="1"/>
</dbReference>
<dbReference type="EMBL" id="JMKJ01000222">
    <property type="protein sequence ID" value="KGG51677.1"/>
    <property type="molecule type" value="Genomic_DNA"/>
</dbReference>
<evidence type="ECO:0000256" key="5">
    <source>
        <dbReference type="ARBA" id="ARBA00022723"/>
    </source>
</evidence>
<dbReference type="GO" id="GO:0005730">
    <property type="term" value="C:nucleolus"/>
    <property type="evidence" value="ECO:0007669"/>
    <property type="project" value="TreeGrafter"/>
</dbReference>
<dbReference type="Gene3D" id="1.10.1410.10">
    <property type="match status" value="1"/>
</dbReference>
<feature type="compositionally biased region" description="Basic and acidic residues" evidence="7">
    <location>
        <begin position="1"/>
        <end position="33"/>
    </location>
</feature>
<keyword evidence="6" id="KW-0460">Magnesium</keyword>
<accession>A0A098VRM6</accession>
<dbReference type="SUPFAM" id="SSF81631">
    <property type="entry name" value="PAP/OAS1 substrate-binding domain"/>
    <property type="match status" value="1"/>
</dbReference>
<evidence type="ECO:0000256" key="7">
    <source>
        <dbReference type="SAM" id="MobiDB-lite"/>
    </source>
</evidence>
<evidence type="ECO:0000256" key="4">
    <source>
        <dbReference type="ARBA" id="ARBA00022679"/>
    </source>
</evidence>
<keyword evidence="4" id="KW-0808">Transferase</keyword>
<dbReference type="InterPro" id="IPR045862">
    <property type="entry name" value="Trf4-like"/>
</dbReference>
<feature type="domain" description="PAP-associated" evidence="8">
    <location>
        <begin position="292"/>
        <end position="351"/>
    </location>
</feature>
<evidence type="ECO:0000256" key="2">
    <source>
        <dbReference type="ARBA" id="ARBA00008593"/>
    </source>
</evidence>
<feature type="region of interest" description="Disordered" evidence="7">
    <location>
        <begin position="1"/>
        <end position="47"/>
    </location>
</feature>
<sequence>MDEFLAFDKEDREQQQRHEHMPKEDRIKKREFSSKSSQSAIKRKREGIRQVPASSLLSTTSPWMEYAAHSFLSPNHTISEKRLAYWKHYASLHPIVQLHEEIIAFEQYISPTPSEMKARSDLLQRIDNVVQELWPGSKVPLGVSSFGSFYTQLYLPTSDVDLVVIGNSGKSGLRRLASELVKQGLAEQHSIKVISRARIPIIKFTEKKSKIVVDISFNQESGVEGSEKLRRLVGKWPGILPLLLVLKQFLLNRGLNEVYSGGLSSYGLILLCVSFFQMHPMIQARLIRPEENLGVLLIEFFELFGKCLSYDRVGVSVLGRGSYFEKGERFPISNHHSGHLLAVEDPYDTSNDVTKASFSISVVRQAFGYAFEILTALVGERLRMLLDPDPERVASLKGLAALPPSLLSSIVVVPEDVRNRRLQ</sequence>
<protein>
    <recommendedName>
        <fullName evidence="3">polynucleotide adenylyltransferase</fullName>
        <ecNumber evidence="3">2.7.7.19</ecNumber>
    </recommendedName>
</protein>
<dbReference type="InterPro" id="IPR043519">
    <property type="entry name" value="NT_sf"/>
</dbReference>
<dbReference type="GO" id="GO:1990817">
    <property type="term" value="F:poly(A) RNA polymerase activity"/>
    <property type="evidence" value="ECO:0007669"/>
    <property type="project" value="UniProtKB-EC"/>
</dbReference>
<dbReference type="InterPro" id="IPR002058">
    <property type="entry name" value="PAP_assoc"/>
</dbReference>
<dbReference type="CDD" id="cd05402">
    <property type="entry name" value="NT_PAP_TUTase"/>
    <property type="match status" value="1"/>
</dbReference>
<dbReference type="VEuPathDB" id="MicrosporidiaDB:DI09_2p540"/>
<organism evidence="10 11">
    <name type="scientific">Mitosporidium daphniae</name>
    <dbReference type="NCBI Taxonomy" id="1485682"/>
    <lineage>
        <taxon>Eukaryota</taxon>
        <taxon>Fungi</taxon>
        <taxon>Fungi incertae sedis</taxon>
        <taxon>Microsporidia</taxon>
        <taxon>Mitosporidium</taxon>
    </lineage>
</organism>
<dbReference type="GeneID" id="25259484"/>
<keyword evidence="11" id="KW-1185">Reference proteome</keyword>
<dbReference type="Pfam" id="PF03828">
    <property type="entry name" value="PAP_assoc"/>
    <property type="match status" value="1"/>
</dbReference>
<dbReference type="HOGENOM" id="CLU_013572_0_1_1"/>
<keyword evidence="5" id="KW-0479">Metal-binding</keyword>
<proteinExistence type="inferred from homology"/>
<evidence type="ECO:0000256" key="1">
    <source>
        <dbReference type="ARBA" id="ARBA00001936"/>
    </source>
</evidence>
<dbReference type="EC" id="2.7.7.19" evidence="3"/>
<dbReference type="PANTHER" id="PTHR23092:SF15">
    <property type="entry name" value="INACTIVE NON-CANONICAL POLY(A) RNA POLYMERASE PROTEIN TRF4-2-RELATED"/>
    <property type="match status" value="1"/>
</dbReference>
<dbReference type="FunFam" id="3.30.460.10:FF:000006">
    <property type="entry name" value="non-canonical poly(A) RNA polymerase PAPD5"/>
    <property type="match status" value="1"/>
</dbReference>
<evidence type="ECO:0000256" key="6">
    <source>
        <dbReference type="ARBA" id="ARBA00022842"/>
    </source>
</evidence>
<comment type="cofactor">
    <cofactor evidence="1">
        <name>Mn(2+)</name>
        <dbReference type="ChEBI" id="CHEBI:29035"/>
    </cofactor>
</comment>
<dbReference type="RefSeq" id="XP_013238104.1">
    <property type="nucleotide sequence ID" value="XM_013382650.1"/>
</dbReference>
<dbReference type="InterPro" id="IPR054708">
    <property type="entry name" value="MTPAP-like_central"/>
</dbReference>